<gene>
    <name evidence="1" type="ORF">JXQ802_LOCUS46614</name>
</gene>
<protein>
    <submittedName>
        <fullName evidence="1">Uncharacterized protein</fullName>
    </submittedName>
</protein>
<dbReference type="AlphaFoldDB" id="A0A815ZLL0"/>
<dbReference type="EMBL" id="CAJNOL010004280">
    <property type="protein sequence ID" value="CAF1584838.1"/>
    <property type="molecule type" value="Genomic_DNA"/>
</dbReference>
<keyword evidence="2" id="KW-1185">Reference proteome</keyword>
<reference evidence="1" key="1">
    <citation type="submission" date="2021-02" db="EMBL/GenBank/DDBJ databases">
        <authorList>
            <person name="Nowell W R."/>
        </authorList>
    </citation>
    <scope>NUCLEOTIDE SEQUENCE</scope>
</reference>
<dbReference type="Proteomes" id="UP000663870">
    <property type="component" value="Unassembled WGS sequence"/>
</dbReference>
<evidence type="ECO:0000313" key="2">
    <source>
        <dbReference type="Proteomes" id="UP000663870"/>
    </source>
</evidence>
<evidence type="ECO:0000313" key="1">
    <source>
        <dbReference type="EMBL" id="CAF1584838.1"/>
    </source>
</evidence>
<proteinExistence type="predicted"/>
<sequence length="268" mass="27541">MGSAATQTTLNAAIAMESTVINTGPTNTGTLITAPTTAISGGIITTPTRPTIVVSSGTATMGATATQITLNAAMATVTTISTIIASNSVTMTASTITTTTPSTNTNSATAVYATTITGTVSMPSTTIPSSWTNRAILNMDYSSSVNMVMHTDEIPSSTSFISSRSVFTTSASIISSMSMQSATMPTTVMTTSDPCLSTMMHSADTSSFSFDPNTANAMSTSTMNNNLFMDSTGSTSMHSHVTDSSDPCAKYWTGSTINTITDTTTVQT</sequence>
<name>A0A815ZLL0_9BILA</name>
<organism evidence="1 2">
    <name type="scientific">Rotaria sordida</name>
    <dbReference type="NCBI Taxonomy" id="392033"/>
    <lineage>
        <taxon>Eukaryota</taxon>
        <taxon>Metazoa</taxon>
        <taxon>Spiralia</taxon>
        <taxon>Gnathifera</taxon>
        <taxon>Rotifera</taxon>
        <taxon>Eurotatoria</taxon>
        <taxon>Bdelloidea</taxon>
        <taxon>Philodinida</taxon>
        <taxon>Philodinidae</taxon>
        <taxon>Rotaria</taxon>
    </lineage>
</organism>
<comment type="caution">
    <text evidence="1">The sequence shown here is derived from an EMBL/GenBank/DDBJ whole genome shotgun (WGS) entry which is preliminary data.</text>
</comment>
<accession>A0A815ZLL0</accession>